<protein>
    <submittedName>
        <fullName evidence="7">L-2-hydroxyglutarate oxidase</fullName>
    </submittedName>
</protein>
<feature type="domain" description="FAD dependent oxidoreductase" evidence="6">
    <location>
        <begin position="6"/>
        <end position="393"/>
    </location>
</feature>
<evidence type="ECO:0000313" key="7">
    <source>
        <dbReference type="EMBL" id="GAA2737712.1"/>
    </source>
</evidence>
<comment type="caution">
    <text evidence="7">The sequence shown here is derived from an EMBL/GenBank/DDBJ whole genome shotgun (WGS) entry which is preliminary data.</text>
</comment>
<dbReference type="InterPro" id="IPR006076">
    <property type="entry name" value="FAD-dep_OxRdtase"/>
</dbReference>
<keyword evidence="2" id="KW-0285">Flavoprotein</keyword>
<keyword evidence="8" id="KW-1185">Reference proteome</keyword>
<evidence type="ECO:0000259" key="6">
    <source>
        <dbReference type="Pfam" id="PF01266"/>
    </source>
</evidence>
<dbReference type="Gene3D" id="3.30.9.10">
    <property type="entry name" value="D-Amino Acid Oxidase, subunit A, domain 2"/>
    <property type="match status" value="1"/>
</dbReference>
<dbReference type="PANTHER" id="PTHR43104:SF2">
    <property type="entry name" value="L-2-HYDROXYGLUTARATE DEHYDROGENASE, MITOCHONDRIAL"/>
    <property type="match status" value="1"/>
</dbReference>
<dbReference type="SUPFAM" id="SSF51905">
    <property type="entry name" value="FAD/NAD(P)-binding domain"/>
    <property type="match status" value="1"/>
</dbReference>
<dbReference type="RefSeq" id="WP_344457318.1">
    <property type="nucleotide sequence ID" value="NZ_BAAATZ010000035.1"/>
</dbReference>
<dbReference type="Proteomes" id="UP001501842">
    <property type="component" value="Unassembled WGS sequence"/>
</dbReference>
<organism evidence="7 8">
    <name type="scientific">Actinocorallia aurantiaca</name>
    <dbReference type="NCBI Taxonomy" id="46204"/>
    <lineage>
        <taxon>Bacteria</taxon>
        <taxon>Bacillati</taxon>
        <taxon>Actinomycetota</taxon>
        <taxon>Actinomycetes</taxon>
        <taxon>Streptosporangiales</taxon>
        <taxon>Thermomonosporaceae</taxon>
        <taxon>Actinocorallia</taxon>
    </lineage>
</organism>
<dbReference type="EMBL" id="BAAATZ010000035">
    <property type="protein sequence ID" value="GAA2737712.1"/>
    <property type="molecule type" value="Genomic_DNA"/>
</dbReference>
<evidence type="ECO:0000256" key="5">
    <source>
        <dbReference type="ARBA" id="ARBA00037941"/>
    </source>
</evidence>
<evidence type="ECO:0000256" key="2">
    <source>
        <dbReference type="ARBA" id="ARBA00022630"/>
    </source>
</evidence>
<dbReference type="InterPro" id="IPR036188">
    <property type="entry name" value="FAD/NAD-bd_sf"/>
</dbReference>
<dbReference type="PANTHER" id="PTHR43104">
    <property type="entry name" value="L-2-HYDROXYGLUTARATE DEHYDROGENASE, MITOCHONDRIAL"/>
    <property type="match status" value="1"/>
</dbReference>
<comment type="cofactor">
    <cofactor evidence="1">
        <name>FAD</name>
        <dbReference type="ChEBI" id="CHEBI:57692"/>
    </cofactor>
</comment>
<keyword evidence="3" id="KW-0274">FAD</keyword>
<reference evidence="8" key="1">
    <citation type="journal article" date="2019" name="Int. J. Syst. Evol. Microbiol.">
        <title>The Global Catalogue of Microorganisms (GCM) 10K type strain sequencing project: providing services to taxonomists for standard genome sequencing and annotation.</title>
        <authorList>
            <consortium name="The Broad Institute Genomics Platform"/>
            <consortium name="The Broad Institute Genome Sequencing Center for Infectious Disease"/>
            <person name="Wu L."/>
            <person name="Ma J."/>
        </authorList>
    </citation>
    <scope>NUCLEOTIDE SEQUENCE [LARGE SCALE GENOMIC DNA]</scope>
    <source>
        <strain evidence="8">JCM 8201</strain>
    </source>
</reference>
<evidence type="ECO:0000256" key="4">
    <source>
        <dbReference type="ARBA" id="ARBA00023002"/>
    </source>
</evidence>
<evidence type="ECO:0000256" key="3">
    <source>
        <dbReference type="ARBA" id="ARBA00022827"/>
    </source>
</evidence>
<sequence>MADEVVGIVGAGIIGLAVGREITRRRPGTRVVVMEKEDRVSVHQTGHNSGVVHAGIYYKPGSLKAELCTRGKGLLREYCAEHELPYEEVGKLVVAVTPEDAVRMDALYERADVNAVTGLRRVGPREIGEIEPHARGLAALHSPKTAITDFPRVAQAFADDIVAAGGEVRLSYPVTRITEVGGRLEVGSRERSLRVDRLIVCAGIHTDRVAALAGDAPEPRIVPFRGEYMIVSDEKKDLVRGLIYPVPDPRYPFLGVHFTRRVSGVVDVGPNAVLGLAREGYRRSDVSAEDLREMAKWPGFWRMARQHWRTGAEEMYGSFSKRAYMRAAQRYVPEIGAKDVVRGPAGVRAQALDRDGTLVEDFRVNRLGPITTVRNAPSPAATSSMAIAEYVVDVVDGKRGS</sequence>
<keyword evidence="4" id="KW-0560">Oxidoreductase</keyword>
<evidence type="ECO:0000313" key="8">
    <source>
        <dbReference type="Proteomes" id="UP001501842"/>
    </source>
</evidence>
<evidence type="ECO:0000256" key="1">
    <source>
        <dbReference type="ARBA" id="ARBA00001974"/>
    </source>
</evidence>
<dbReference type="Pfam" id="PF01266">
    <property type="entry name" value="DAO"/>
    <property type="match status" value="1"/>
</dbReference>
<gene>
    <name evidence="7" type="primary">lhgO</name>
    <name evidence="7" type="ORF">GCM10010439_68910</name>
</gene>
<dbReference type="NCBIfam" id="NF008726">
    <property type="entry name" value="PRK11728.1"/>
    <property type="match status" value="1"/>
</dbReference>
<proteinExistence type="inferred from homology"/>
<comment type="similarity">
    <text evidence="5">Belongs to the L2HGDH family.</text>
</comment>
<dbReference type="Gene3D" id="3.50.50.60">
    <property type="entry name" value="FAD/NAD(P)-binding domain"/>
    <property type="match status" value="1"/>
</dbReference>
<name>A0ABP6H6T8_9ACTN</name>
<accession>A0ABP6H6T8</accession>